<dbReference type="EMBL" id="CAFB01000039">
    <property type="protein sequence ID" value="CCD29305.1"/>
    <property type="molecule type" value="Genomic_DNA"/>
</dbReference>
<keyword evidence="1 7" id="KW-1003">Cell membrane</keyword>
<evidence type="ECO:0000256" key="2">
    <source>
        <dbReference type="ARBA" id="ARBA00022692"/>
    </source>
</evidence>
<comment type="subcellular location">
    <subcellularLocation>
        <location evidence="7">Cell membrane</location>
    </subcellularLocation>
    <subcellularLocation>
        <location evidence="7">Bacterial flagellum basal body</location>
    </subcellularLocation>
</comment>
<feature type="chain" id="PRO_5003432311" description="Flagellar protein" evidence="8">
    <location>
        <begin position="29"/>
        <end position="127"/>
    </location>
</feature>
<evidence type="ECO:0000256" key="3">
    <source>
        <dbReference type="ARBA" id="ARBA00022989"/>
    </source>
</evidence>
<dbReference type="GO" id="GO:0044781">
    <property type="term" value="P:bacterial-type flagellum organization"/>
    <property type="evidence" value="ECO:0007669"/>
    <property type="project" value="UniProtKB-UniRule"/>
</dbReference>
<keyword evidence="8" id="KW-0732">Signal</keyword>
<accession>G2J958</accession>
<evidence type="ECO:0000256" key="8">
    <source>
        <dbReference type="SAM" id="SignalP"/>
    </source>
</evidence>
<name>G2J958_9BURK</name>
<dbReference type="InterPro" id="IPR022781">
    <property type="entry name" value="Flagellar_biosynth_FliO"/>
</dbReference>
<sequence length="127" mass="13884">MLKLLSKFSSCWKIGALSACLFSSPLLAEPSSALMVETGAGAMVRTVIGLLTVLGLIFVCAWIVRRFGLRPGLRRTGLIKWIDAMALTQRERVVIVEVRNTWLVLGVAQGSVRLLHQFPAAPEHKNG</sequence>
<dbReference type="GO" id="GO:0005886">
    <property type="term" value="C:plasma membrane"/>
    <property type="evidence" value="ECO:0007669"/>
    <property type="project" value="UniProtKB-SubCell"/>
</dbReference>
<keyword evidence="5 7" id="KW-0975">Bacterial flagellum</keyword>
<evidence type="ECO:0000256" key="4">
    <source>
        <dbReference type="ARBA" id="ARBA00023136"/>
    </source>
</evidence>
<proteinExistence type="inferred from homology"/>
<evidence type="ECO:0000313" key="9">
    <source>
        <dbReference type="EMBL" id="CCD29305.1"/>
    </source>
</evidence>
<dbReference type="PANTHER" id="PTHR38766">
    <property type="entry name" value="FLAGELLAR PROTEIN FLIO"/>
    <property type="match status" value="1"/>
</dbReference>
<dbReference type="NCBIfam" id="TIGR03500">
    <property type="entry name" value="FliO_TIGR"/>
    <property type="match status" value="1"/>
</dbReference>
<dbReference type="Proteomes" id="UP000054051">
    <property type="component" value="Unassembled WGS sequence"/>
</dbReference>
<evidence type="ECO:0000256" key="7">
    <source>
        <dbReference type="RuleBase" id="RU362064"/>
    </source>
</evidence>
<dbReference type="AlphaFoldDB" id="G2J958"/>
<keyword evidence="9" id="KW-0282">Flagellum</keyword>
<dbReference type="STRING" id="1070319.CAGGBEG34_220056"/>
<keyword evidence="4 7" id="KW-0472">Membrane</keyword>
<keyword evidence="10" id="KW-1185">Reference proteome</keyword>
<keyword evidence="9" id="KW-0966">Cell projection</keyword>
<feature type="transmembrane region" description="Helical" evidence="7">
    <location>
        <begin position="44"/>
        <end position="64"/>
    </location>
</feature>
<dbReference type="GO" id="GO:0009425">
    <property type="term" value="C:bacterial-type flagellum basal body"/>
    <property type="evidence" value="ECO:0007669"/>
    <property type="project" value="UniProtKB-SubCell"/>
</dbReference>
<evidence type="ECO:0000256" key="1">
    <source>
        <dbReference type="ARBA" id="ARBA00022475"/>
    </source>
</evidence>
<keyword evidence="3 7" id="KW-1133">Transmembrane helix</keyword>
<evidence type="ECO:0000256" key="5">
    <source>
        <dbReference type="ARBA" id="ARBA00023143"/>
    </source>
</evidence>
<gene>
    <name evidence="9" type="ORF">CAGGBEG34_220056</name>
</gene>
<evidence type="ECO:0000256" key="6">
    <source>
        <dbReference type="ARBA" id="ARBA00037937"/>
    </source>
</evidence>
<organism evidence="9 10">
    <name type="scientific">Candidatus Glomeribacter gigasporarum BEG34</name>
    <dbReference type="NCBI Taxonomy" id="1070319"/>
    <lineage>
        <taxon>Bacteria</taxon>
        <taxon>Pseudomonadati</taxon>
        <taxon>Pseudomonadota</taxon>
        <taxon>Betaproteobacteria</taxon>
        <taxon>Burkholderiales</taxon>
        <taxon>Burkholderiaceae</taxon>
        <taxon>Candidatus Glomeribacter</taxon>
    </lineage>
</organism>
<reference evidence="9 10" key="1">
    <citation type="submission" date="2011-08" db="EMBL/GenBank/DDBJ databases">
        <title>The genome of the obligate endobacterium of an arbuscular mycorrhizal fungus reveals an interphylum network of nutritional interactions.</title>
        <authorList>
            <person name="Ghignone S."/>
            <person name="Salvioli A."/>
            <person name="Anca I."/>
            <person name="Lumini E."/>
            <person name="Ortu G."/>
            <person name="Petiti L."/>
            <person name="Cruveiller S."/>
            <person name="Bianciotto V."/>
            <person name="Piffanelli P."/>
            <person name="Lanfranco L."/>
            <person name="Bonfante P."/>
        </authorList>
    </citation>
    <scope>NUCLEOTIDE SEQUENCE [LARGE SCALE GENOMIC DNA]</scope>
    <source>
        <strain evidence="9 10">BEG34</strain>
    </source>
</reference>
<comment type="caution">
    <text evidence="9">The sequence shown here is derived from an EMBL/GenBank/DDBJ whole genome shotgun (WGS) entry which is preliminary data.</text>
</comment>
<feature type="signal peptide" evidence="8">
    <location>
        <begin position="1"/>
        <end position="28"/>
    </location>
</feature>
<dbReference type="OrthoDB" id="9182371at2"/>
<keyword evidence="2 7" id="KW-0812">Transmembrane</keyword>
<keyword evidence="9" id="KW-0969">Cilium</keyword>
<dbReference type="eggNOG" id="COG3190">
    <property type="taxonomic scope" value="Bacteria"/>
</dbReference>
<comment type="similarity">
    <text evidence="6 7">Belongs to the FliO/MopB family.</text>
</comment>
<evidence type="ECO:0000313" key="10">
    <source>
        <dbReference type="Proteomes" id="UP000054051"/>
    </source>
</evidence>
<dbReference type="Pfam" id="PF04347">
    <property type="entry name" value="FliO"/>
    <property type="match status" value="1"/>
</dbReference>
<protein>
    <recommendedName>
        <fullName evidence="7">Flagellar protein</fullName>
    </recommendedName>
</protein>
<dbReference type="InterPro" id="IPR052205">
    <property type="entry name" value="FliO/MopB"/>
</dbReference>
<dbReference type="RefSeq" id="WP_006682532.1">
    <property type="nucleotide sequence ID" value="NZ_CAFB01000039.1"/>
</dbReference>
<dbReference type="PANTHER" id="PTHR38766:SF1">
    <property type="entry name" value="FLAGELLAR PROTEIN FLIO"/>
    <property type="match status" value="1"/>
</dbReference>